<evidence type="ECO:0000313" key="2">
    <source>
        <dbReference type="EMBL" id="KAK9016151.1"/>
    </source>
</evidence>
<keyword evidence="3" id="KW-1185">Reference proteome</keyword>
<proteinExistence type="predicted"/>
<dbReference type="InterPro" id="IPR023214">
    <property type="entry name" value="HAD_sf"/>
</dbReference>
<dbReference type="CDD" id="cd07535">
    <property type="entry name" value="HAD_VSP"/>
    <property type="match status" value="1"/>
</dbReference>
<dbReference type="PANTHER" id="PTHR31284:SF9">
    <property type="entry name" value="HAD SUPERFAMILY, SUBFAMILY IIIB ACID PHOSPHATASE"/>
    <property type="match status" value="1"/>
</dbReference>
<dbReference type="Proteomes" id="UP001396334">
    <property type="component" value="Unassembled WGS sequence"/>
</dbReference>
<dbReference type="Pfam" id="PF03767">
    <property type="entry name" value="Acid_phosphat_B"/>
    <property type="match status" value="1"/>
</dbReference>
<organism evidence="2 3">
    <name type="scientific">Hibiscus sabdariffa</name>
    <name type="common">roselle</name>
    <dbReference type="NCBI Taxonomy" id="183260"/>
    <lineage>
        <taxon>Eukaryota</taxon>
        <taxon>Viridiplantae</taxon>
        <taxon>Streptophyta</taxon>
        <taxon>Embryophyta</taxon>
        <taxon>Tracheophyta</taxon>
        <taxon>Spermatophyta</taxon>
        <taxon>Magnoliopsida</taxon>
        <taxon>eudicotyledons</taxon>
        <taxon>Gunneridae</taxon>
        <taxon>Pentapetalae</taxon>
        <taxon>rosids</taxon>
        <taxon>malvids</taxon>
        <taxon>Malvales</taxon>
        <taxon>Malvaceae</taxon>
        <taxon>Malvoideae</taxon>
        <taxon>Hibiscus</taxon>
    </lineage>
</organism>
<dbReference type="InterPro" id="IPR010028">
    <property type="entry name" value="Acid_phosphatase_pln"/>
</dbReference>
<gene>
    <name evidence="2" type="ORF">V6N11_007231</name>
</gene>
<dbReference type="SUPFAM" id="SSF56784">
    <property type="entry name" value="HAD-like"/>
    <property type="match status" value="1"/>
</dbReference>
<dbReference type="NCBIfam" id="TIGR01675">
    <property type="entry name" value="plant-AP"/>
    <property type="match status" value="1"/>
</dbReference>
<evidence type="ECO:0008006" key="4">
    <source>
        <dbReference type="Google" id="ProtNLM"/>
    </source>
</evidence>
<dbReference type="InterPro" id="IPR005519">
    <property type="entry name" value="Acid_phosphat_B-like"/>
</dbReference>
<dbReference type="EMBL" id="JBBPBN010000021">
    <property type="protein sequence ID" value="KAK9016151.1"/>
    <property type="molecule type" value="Genomic_DNA"/>
</dbReference>
<evidence type="ECO:0000256" key="1">
    <source>
        <dbReference type="ARBA" id="ARBA00022729"/>
    </source>
</evidence>
<keyword evidence="1" id="KW-0732">Signal</keyword>
<reference evidence="2 3" key="1">
    <citation type="journal article" date="2024" name="G3 (Bethesda)">
        <title>Genome assembly of Hibiscus sabdariffa L. provides insights into metabolisms of medicinal natural products.</title>
        <authorList>
            <person name="Kim T."/>
        </authorList>
    </citation>
    <scope>NUCLEOTIDE SEQUENCE [LARGE SCALE GENOMIC DNA]</scope>
    <source>
        <strain evidence="2">TK-2024</strain>
        <tissue evidence="2">Old leaves</tissue>
    </source>
</reference>
<protein>
    <recommendedName>
        <fullName evidence="4">Acid phosphatase 1</fullName>
    </recommendedName>
</protein>
<dbReference type="Gene3D" id="3.40.50.1000">
    <property type="entry name" value="HAD superfamily/HAD-like"/>
    <property type="match status" value="1"/>
</dbReference>
<sequence>MWENFLPDSYVDSFPSSNDDCRVVFTLFIDYTNPTSPSFPNPSSPSFSSSAAAACICNTLIMELRVISGMVKRVREMFLFFFLAIFSKAIGTKPFWRTRWAADRSNECLTWQLAVEANNVRGWRTVPAHCLHHIETYMTGGQYEQDINYIVEQIENYVTQVTLDEDGMDAWILDVDDTCLSNIFYYQRKKYGCEPYDPWGFKTYVMRAECPAIPAVLGLFQKLVDTGFKVFLITGRDEETLATATIDNLHTQGFIGYERVIFRTEPFKGKSAVVYKSAIRKQLMEQGYRIWGNVGDQWTDLQGECLGNRTFKLPNPMYCVP</sequence>
<evidence type="ECO:0000313" key="3">
    <source>
        <dbReference type="Proteomes" id="UP001396334"/>
    </source>
</evidence>
<dbReference type="PANTHER" id="PTHR31284">
    <property type="entry name" value="ACID PHOSPHATASE-LIKE PROTEIN"/>
    <property type="match status" value="1"/>
</dbReference>
<dbReference type="InterPro" id="IPR036412">
    <property type="entry name" value="HAD-like_sf"/>
</dbReference>
<name>A0ABR2RT00_9ROSI</name>
<accession>A0ABR2RT00</accession>
<comment type="caution">
    <text evidence="2">The sequence shown here is derived from an EMBL/GenBank/DDBJ whole genome shotgun (WGS) entry which is preliminary data.</text>
</comment>